<keyword evidence="1" id="KW-0812">Transmembrane</keyword>
<accession>A0ABY4GQ75</accession>
<gene>
    <name evidence="3" type="ORF">MUN87_05145</name>
</gene>
<dbReference type="InterPro" id="IPR058620">
    <property type="entry name" value="YtrI_C"/>
</dbReference>
<reference evidence="3 4" key="1">
    <citation type="submission" date="2022-04" db="EMBL/GenBank/DDBJ databases">
        <title>Gracilibacillus sp. isolated from saltern.</title>
        <authorList>
            <person name="Won M."/>
            <person name="Lee C.-M."/>
            <person name="Woen H.-Y."/>
            <person name="Kwon S.-W."/>
        </authorList>
    </citation>
    <scope>NUCLEOTIDE SEQUENCE [LARGE SCALE GENOMIC DNA]</scope>
    <source>
        <strain evidence="3 4">SSPM10-3</strain>
    </source>
</reference>
<evidence type="ECO:0000259" key="2">
    <source>
        <dbReference type="Pfam" id="PF26347"/>
    </source>
</evidence>
<dbReference type="NCBIfam" id="NF041479">
    <property type="entry name" value="spor_membprot_YtrI"/>
    <property type="match status" value="1"/>
</dbReference>
<keyword evidence="1" id="KW-1133">Transmembrane helix</keyword>
<proteinExistence type="predicted"/>
<dbReference type="EMBL" id="CP095071">
    <property type="protein sequence ID" value="UOQ86280.1"/>
    <property type="molecule type" value="Genomic_DNA"/>
</dbReference>
<evidence type="ECO:0000313" key="3">
    <source>
        <dbReference type="EMBL" id="UOQ86280.1"/>
    </source>
</evidence>
<sequence length="169" mass="19559">MHIPPYYKRPGWQRFLAGICIGTIVGYFVFIYMFGELQQKWIEEKLAMQSELQDLQHSYDTLLKNHQQLDQETKNGIQIQELEIEFLNLEKVNIDNDRPMVQQLDQVLRNEASSAIGKSVDDLSNSIDLLISSIENKIINIDDFRFQATVSRVIVGETLRLSIELEKAS</sequence>
<evidence type="ECO:0000313" key="4">
    <source>
        <dbReference type="Proteomes" id="UP000831537"/>
    </source>
</evidence>
<name>A0ABY4GQ75_9BACI</name>
<dbReference type="RefSeq" id="WP_244746598.1">
    <property type="nucleotide sequence ID" value="NZ_CP095071.1"/>
</dbReference>
<keyword evidence="4" id="KW-1185">Reference proteome</keyword>
<dbReference type="Pfam" id="PF26347">
    <property type="entry name" value="YtrI_sporulation"/>
    <property type="match status" value="1"/>
</dbReference>
<organism evidence="3 4">
    <name type="scientific">Gracilibacillus salinarum</name>
    <dbReference type="NCBI Taxonomy" id="2932255"/>
    <lineage>
        <taxon>Bacteria</taxon>
        <taxon>Bacillati</taxon>
        <taxon>Bacillota</taxon>
        <taxon>Bacilli</taxon>
        <taxon>Bacillales</taxon>
        <taxon>Bacillaceae</taxon>
        <taxon>Gracilibacillus</taxon>
    </lineage>
</organism>
<feature type="transmembrane region" description="Helical" evidence="1">
    <location>
        <begin position="15"/>
        <end position="35"/>
    </location>
</feature>
<dbReference type="Proteomes" id="UP000831537">
    <property type="component" value="Chromosome"/>
</dbReference>
<feature type="domain" description="Sporulation membrane protein YtrI C-terminal" evidence="2">
    <location>
        <begin position="80"/>
        <end position="165"/>
    </location>
</feature>
<protein>
    <recommendedName>
        <fullName evidence="2">Sporulation membrane protein YtrI C-terminal domain-containing protein</fullName>
    </recommendedName>
</protein>
<keyword evidence="1" id="KW-0472">Membrane</keyword>
<dbReference type="InterPro" id="IPR048198">
    <property type="entry name" value="YtrI"/>
</dbReference>
<evidence type="ECO:0000256" key="1">
    <source>
        <dbReference type="SAM" id="Phobius"/>
    </source>
</evidence>